<accession>A0ABU6UZ03</accession>
<dbReference type="EMBL" id="JASCZI010124055">
    <property type="protein sequence ID" value="MED6165775.1"/>
    <property type="molecule type" value="Genomic_DNA"/>
</dbReference>
<comment type="caution">
    <text evidence="1">The sequence shown here is derived from an EMBL/GenBank/DDBJ whole genome shotgun (WGS) entry which is preliminary data.</text>
</comment>
<protein>
    <submittedName>
        <fullName evidence="1">Uncharacterized protein</fullName>
    </submittedName>
</protein>
<sequence>MLKFIARLIEALKQQRNPTLLPHVSRMTLYGRPPMINLEINSWTKIAGFTKVSISMVITTVKKRKIFVGAMGCNNQRCG</sequence>
<reference evidence="1 2" key="1">
    <citation type="journal article" date="2023" name="Plants (Basel)">
        <title>Bridging the Gap: Combining Genomics and Transcriptomics Approaches to Understand Stylosanthes scabra, an Orphan Legume from the Brazilian Caatinga.</title>
        <authorList>
            <person name="Ferreira-Neto J.R.C."/>
            <person name="da Silva M.D."/>
            <person name="Binneck E."/>
            <person name="de Melo N.F."/>
            <person name="da Silva R.H."/>
            <person name="de Melo A.L.T.M."/>
            <person name="Pandolfi V."/>
            <person name="Bustamante F.O."/>
            <person name="Brasileiro-Vidal A.C."/>
            <person name="Benko-Iseppon A.M."/>
        </authorList>
    </citation>
    <scope>NUCLEOTIDE SEQUENCE [LARGE SCALE GENOMIC DNA]</scope>
    <source>
        <tissue evidence="1">Leaves</tissue>
    </source>
</reference>
<name>A0ABU6UZ03_9FABA</name>
<dbReference type="Proteomes" id="UP001341840">
    <property type="component" value="Unassembled WGS sequence"/>
</dbReference>
<feature type="non-terminal residue" evidence="1">
    <location>
        <position position="79"/>
    </location>
</feature>
<gene>
    <name evidence="1" type="ORF">PIB30_102800</name>
</gene>
<keyword evidence="2" id="KW-1185">Reference proteome</keyword>
<organism evidence="1 2">
    <name type="scientific">Stylosanthes scabra</name>
    <dbReference type="NCBI Taxonomy" id="79078"/>
    <lineage>
        <taxon>Eukaryota</taxon>
        <taxon>Viridiplantae</taxon>
        <taxon>Streptophyta</taxon>
        <taxon>Embryophyta</taxon>
        <taxon>Tracheophyta</taxon>
        <taxon>Spermatophyta</taxon>
        <taxon>Magnoliopsida</taxon>
        <taxon>eudicotyledons</taxon>
        <taxon>Gunneridae</taxon>
        <taxon>Pentapetalae</taxon>
        <taxon>rosids</taxon>
        <taxon>fabids</taxon>
        <taxon>Fabales</taxon>
        <taxon>Fabaceae</taxon>
        <taxon>Papilionoideae</taxon>
        <taxon>50 kb inversion clade</taxon>
        <taxon>dalbergioids sensu lato</taxon>
        <taxon>Dalbergieae</taxon>
        <taxon>Pterocarpus clade</taxon>
        <taxon>Stylosanthes</taxon>
    </lineage>
</organism>
<proteinExistence type="predicted"/>
<evidence type="ECO:0000313" key="2">
    <source>
        <dbReference type="Proteomes" id="UP001341840"/>
    </source>
</evidence>
<evidence type="ECO:0000313" key="1">
    <source>
        <dbReference type="EMBL" id="MED6165775.1"/>
    </source>
</evidence>